<dbReference type="InterPro" id="IPR036922">
    <property type="entry name" value="Rieske_2Fe-2S_sf"/>
</dbReference>
<name>A9NLU4_PICSI</name>
<dbReference type="Pfam" id="PF00355">
    <property type="entry name" value="Rieske"/>
    <property type="match status" value="1"/>
</dbReference>
<dbReference type="InterPro" id="IPR017941">
    <property type="entry name" value="Rieske_2Fe-2S"/>
</dbReference>
<keyword evidence="1" id="KW-0001">2Fe-2S</keyword>
<evidence type="ECO:0000256" key="3">
    <source>
        <dbReference type="ARBA" id="ARBA00022946"/>
    </source>
</evidence>
<evidence type="ECO:0000313" key="7">
    <source>
        <dbReference type="EMBL" id="ABK21605.1"/>
    </source>
</evidence>
<dbReference type="PANTHER" id="PTHR21266">
    <property type="entry name" value="IRON-SULFUR DOMAIN CONTAINING PROTEIN"/>
    <property type="match status" value="1"/>
</dbReference>
<dbReference type="GO" id="GO:0009507">
    <property type="term" value="C:chloroplast"/>
    <property type="evidence" value="ECO:0007669"/>
    <property type="project" value="TreeGrafter"/>
</dbReference>
<dbReference type="SUPFAM" id="SSF50022">
    <property type="entry name" value="ISP domain"/>
    <property type="match status" value="1"/>
</dbReference>
<dbReference type="GO" id="GO:0051537">
    <property type="term" value="F:2 iron, 2 sulfur cluster binding"/>
    <property type="evidence" value="ECO:0007669"/>
    <property type="project" value="UniProtKB-KW"/>
</dbReference>
<dbReference type="Gene3D" id="2.102.10.10">
    <property type="entry name" value="Rieske [2Fe-2S] iron-sulphur domain"/>
    <property type="match status" value="1"/>
</dbReference>
<feature type="domain" description="Rieske" evidence="6">
    <location>
        <begin position="99"/>
        <end position="180"/>
    </location>
</feature>
<sequence length="180" mass="20789">MGFVIFHQPLQPIASHSWMTRAHMVDSPVPIRKLFNVNKNKRRTHPRSSVNCHPFNAKCRMRAEAMSTARTLESEDGEILIKEEGPLYNRNEYNWENEWYPLYLAAEVPKDAPLGLTVFDKQLVLYEDGNGVLQCYEDRCPHRAAKLSEGQLMEGRLECLYHGWQFEGDGKCVKIPQVLV</sequence>
<keyword evidence="5" id="KW-0411">Iron-sulfur</keyword>
<keyword evidence="4" id="KW-0408">Iron</keyword>
<evidence type="ECO:0000256" key="2">
    <source>
        <dbReference type="ARBA" id="ARBA00022723"/>
    </source>
</evidence>
<dbReference type="OMA" id="IASHSWM"/>
<dbReference type="GO" id="GO:0046872">
    <property type="term" value="F:metal ion binding"/>
    <property type="evidence" value="ECO:0007669"/>
    <property type="project" value="UniProtKB-KW"/>
</dbReference>
<dbReference type="GO" id="GO:0016491">
    <property type="term" value="F:oxidoreductase activity"/>
    <property type="evidence" value="ECO:0007669"/>
    <property type="project" value="TreeGrafter"/>
</dbReference>
<dbReference type="EMBL" id="EF082233">
    <property type="protein sequence ID" value="ABK21605.1"/>
    <property type="molecule type" value="mRNA"/>
</dbReference>
<organism evidence="7">
    <name type="scientific">Picea sitchensis</name>
    <name type="common">Sitka spruce</name>
    <name type="synonym">Pinus sitchensis</name>
    <dbReference type="NCBI Taxonomy" id="3332"/>
    <lineage>
        <taxon>Eukaryota</taxon>
        <taxon>Viridiplantae</taxon>
        <taxon>Streptophyta</taxon>
        <taxon>Embryophyta</taxon>
        <taxon>Tracheophyta</taxon>
        <taxon>Spermatophyta</taxon>
        <taxon>Pinopsida</taxon>
        <taxon>Pinidae</taxon>
        <taxon>Conifers I</taxon>
        <taxon>Pinales</taxon>
        <taxon>Pinaceae</taxon>
        <taxon>Picea</taxon>
    </lineage>
</organism>
<evidence type="ECO:0000259" key="6">
    <source>
        <dbReference type="PROSITE" id="PS51296"/>
    </source>
</evidence>
<proteinExistence type="evidence at transcript level"/>
<dbReference type="PANTHER" id="PTHR21266:SF29">
    <property type="entry name" value="PROTEIN TIC 55, CHLOROPLASTIC"/>
    <property type="match status" value="1"/>
</dbReference>
<keyword evidence="3" id="KW-0809">Transit peptide</keyword>
<dbReference type="GO" id="GO:0045036">
    <property type="term" value="P:protein targeting to chloroplast"/>
    <property type="evidence" value="ECO:0007669"/>
    <property type="project" value="TreeGrafter"/>
</dbReference>
<dbReference type="PROSITE" id="PS51296">
    <property type="entry name" value="RIESKE"/>
    <property type="match status" value="1"/>
</dbReference>
<evidence type="ECO:0000256" key="4">
    <source>
        <dbReference type="ARBA" id="ARBA00023004"/>
    </source>
</evidence>
<evidence type="ECO:0000256" key="1">
    <source>
        <dbReference type="ARBA" id="ARBA00022714"/>
    </source>
</evidence>
<evidence type="ECO:0000256" key="5">
    <source>
        <dbReference type="ARBA" id="ARBA00023014"/>
    </source>
</evidence>
<protein>
    <recommendedName>
        <fullName evidence="6">Rieske domain-containing protein</fullName>
    </recommendedName>
</protein>
<keyword evidence="2" id="KW-0479">Metal-binding</keyword>
<dbReference type="AlphaFoldDB" id="A9NLU4"/>
<reference evidence="7" key="1">
    <citation type="journal article" date="2008" name="BMC Genomics">
        <title>A conifer genomics resource of 200,000 spruce (Picea spp.) ESTs and 6,464 high-quality, sequence-finished full-length cDNAs for Sitka spruce (Picea sitchensis).</title>
        <authorList>
            <person name="Ralph S.G."/>
            <person name="Chun H.J."/>
            <person name="Kolosova N."/>
            <person name="Cooper D."/>
            <person name="Oddy C."/>
            <person name="Ritland C.E."/>
            <person name="Kirkpatrick R."/>
            <person name="Moore R."/>
            <person name="Barber S."/>
            <person name="Holt R.A."/>
            <person name="Jones S.J."/>
            <person name="Marra M.A."/>
            <person name="Douglas C.J."/>
            <person name="Ritland K."/>
            <person name="Bohlmann J."/>
        </authorList>
    </citation>
    <scope>NUCLEOTIDE SEQUENCE</scope>
    <source>
        <tissue evidence="7">Green portion of the leader tissue</tissue>
    </source>
</reference>
<accession>A9NLU4</accession>
<dbReference type="InterPro" id="IPR050584">
    <property type="entry name" value="Cholesterol_7-desaturase"/>
</dbReference>